<feature type="transmembrane region" description="Helical" evidence="2">
    <location>
        <begin position="169"/>
        <end position="186"/>
    </location>
</feature>
<dbReference type="RefSeq" id="XP_044567764.1">
    <property type="nucleotide sequence ID" value="XM_044701393.1"/>
</dbReference>
<feature type="transmembrane region" description="Helical" evidence="2">
    <location>
        <begin position="267"/>
        <end position="294"/>
    </location>
</feature>
<comment type="caution">
    <text evidence="4">The sequence shown here is derived from an EMBL/GenBank/DDBJ whole genome shotgun (WGS) entry which is preliminary data.</text>
</comment>
<feature type="transmembrane region" description="Helical" evidence="2">
    <location>
        <begin position="222"/>
        <end position="246"/>
    </location>
</feature>
<accession>A0A6A5C7E8</accession>
<evidence type="ECO:0000256" key="2">
    <source>
        <dbReference type="SAM" id="Phobius"/>
    </source>
</evidence>
<feature type="compositionally biased region" description="Polar residues" evidence="1">
    <location>
        <begin position="357"/>
        <end position="378"/>
    </location>
</feature>
<feature type="transmembrane region" description="Helical" evidence="2">
    <location>
        <begin position="193"/>
        <end position="210"/>
    </location>
</feature>
<keyword evidence="5" id="KW-1185">Reference proteome</keyword>
<feature type="signal peptide" evidence="3">
    <location>
        <begin position="1"/>
        <end position="29"/>
    </location>
</feature>
<organism evidence="4 5">
    <name type="scientific">Naegleria fowleri</name>
    <name type="common">Brain eating amoeba</name>
    <dbReference type="NCBI Taxonomy" id="5763"/>
    <lineage>
        <taxon>Eukaryota</taxon>
        <taxon>Discoba</taxon>
        <taxon>Heterolobosea</taxon>
        <taxon>Tetramitia</taxon>
        <taxon>Eutetramitia</taxon>
        <taxon>Vahlkampfiidae</taxon>
        <taxon>Naegleria</taxon>
    </lineage>
</organism>
<dbReference type="OrthoDB" id="10010954at2759"/>
<evidence type="ECO:0008006" key="6">
    <source>
        <dbReference type="Google" id="ProtNLM"/>
    </source>
</evidence>
<dbReference type="VEuPathDB" id="AmoebaDB:NF0086930"/>
<dbReference type="Proteomes" id="UP000444721">
    <property type="component" value="Unassembled WGS sequence"/>
</dbReference>
<dbReference type="OMA" id="NIVWMIE"/>
<dbReference type="VEuPathDB" id="AmoebaDB:FDP41_011029"/>
<dbReference type="EMBL" id="VFQX01000007">
    <property type="protein sequence ID" value="KAF0983051.1"/>
    <property type="molecule type" value="Genomic_DNA"/>
</dbReference>
<feature type="transmembrane region" description="Helical" evidence="2">
    <location>
        <begin position="126"/>
        <end position="149"/>
    </location>
</feature>
<feature type="chain" id="PRO_5025578438" description="TLC domain-containing protein" evidence="3">
    <location>
        <begin position="30"/>
        <end position="378"/>
    </location>
</feature>
<dbReference type="AlphaFoldDB" id="A0A6A5C7E8"/>
<keyword evidence="3" id="KW-0732">Signal</keyword>
<reference evidence="4 5" key="1">
    <citation type="journal article" date="2019" name="Sci. Rep.">
        <title>Nanopore sequencing improves the draft genome of the human pathogenic amoeba Naegleria fowleri.</title>
        <authorList>
            <person name="Liechti N."/>
            <person name="Schurch N."/>
            <person name="Bruggmann R."/>
            <person name="Wittwer M."/>
        </authorList>
    </citation>
    <scope>NUCLEOTIDE SEQUENCE [LARGE SCALE GENOMIC DNA]</scope>
    <source>
        <strain evidence="4 5">ATCC 30894</strain>
    </source>
</reference>
<sequence length="378" mass="44117">MISSIHRFFNGHSFLLSLVLFAALHVAGVQPIAGQTTAPGTNNNNNTTITLPFEKTNESMMVFLAIGVSQWVSCYVISILLFNPKVVQPNYKFVQTSEKMTVSFIEILRHAYSEQPLFMRRIIDAFFVKALFYFIAFSAGFYSAIQLWFVTDSNNLSKLTSVHIFHIEFNRGVLIGGASLYFLELIYRSRTQLLMIAHHLVAIVNIVWMIEYEKTNLAYMKIFMVYVYFVFLEFPECFIMIGYRLFCNWVPESKVPLKIRVVYRRRMKYSLLALAWIDIFFKIIGNILVLAMFIVMWNDFPVELRIVFLISFTVFFIAQAYGPYIFFRMYFKLKKAIEDDLQKEHQALLQSDESDDNSNLNPYKPVNNSNEVQLENRV</sequence>
<gene>
    <name evidence="4" type="ORF">FDP41_011029</name>
</gene>
<name>A0A6A5C7E8_NAEFO</name>
<keyword evidence="2" id="KW-0812">Transmembrane</keyword>
<protein>
    <recommendedName>
        <fullName evidence="6">TLC domain-containing protein</fullName>
    </recommendedName>
</protein>
<keyword evidence="2" id="KW-1133">Transmembrane helix</keyword>
<evidence type="ECO:0000313" key="4">
    <source>
        <dbReference type="EMBL" id="KAF0983051.1"/>
    </source>
</evidence>
<feature type="transmembrane region" description="Helical" evidence="2">
    <location>
        <begin position="306"/>
        <end position="327"/>
    </location>
</feature>
<evidence type="ECO:0000313" key="5">
    <source>
        <dbReference type="Proteomes" id="UP000444721"/>
    </source>
</evidence>
<evidence type="ECO:0000256" key="3">
    <source>
        <dbReference type="SAM" id="SignalP"/>
    </source>
</evidence>
<feature type="region of interest" description="Disordered" evidence="1">
    <location>
        <begin position="350"/>
        <end position="378"/>
    </location>
</feature>
<dbReference type="GeneID" id="68118244"/>
<evidence type="ECO:0000256" key="1">
    <source>
        <dbReference type="SAM" id="MobiDB-lite"/>
    </source>
</evidence>
<feature type="transmembrane region" description="Helical" evidence="2">
    <location>
        <begin position="60"/>
        <end position="82"/>
    </location>
</feature>
<keyword evidence="2" id="KW-0472">Membrane</keyword>
<proteinExistence type="predicted"/>
<dbReference type="VEuPathDB" id="AmoebaDB:NfTy_016530"/>